<dbReference type="EMBL" id="CP001229">
    <property type="protein sequence ID" value="ACN98364.1"/>
    <property type="molecule type" value="Genomic_DNA"/>
</dbReference>
<dbReference type="Pfam" id="PF04205">
    <property type="entry name" value="FMN_bind"/>
    <property type="match status" value="1"/>
</dbReference>
<protein>
    <submittedName>
        <fullName evidence="7">FMN-binding domain protein</fullName>
    </submittedName>
</protein>
<dbReference type="eggNOG" id="COG4659">
    <property type="taxonomic scope" value="Bacteria"/>
</dbReference>
<evidence type="ECO:0000259" key="6">
    <source>
        <dbReference type="SMART" id="SM00900"/>
    </source>
</evidence>
<dbReference type="AlphaFoldDB" id="C1DUV9"/>
<dbReference type="InterPro" id="IPR007329">
    <property type="entry name" value="FMN-bd"/>
</dbReference>
<dbReference type="GO" id="GO:0009055">
    <property type="term" value="F:electron transfer activity"/>
    <property type="evidence" value="ECO:0007669"/>
    <property type="project" value="InterPro"/>
</dbReference>
<dbReference type="RefSeq" id="WP_012673689.1">
    <property type="nucleotide sequence ID" value="NC_012438.1"/>
</dbReference>
<sequence>MERVEGGGIILEKIVEDKMLKRFLILILVVALFSYASGKKPEDVLIRIYPGSTVEVKNFTLSPQQVEKIRQLSKIKFDSRLVSLYIVKKDGKILAYGYVDVHTVRTKPEIVLYTITPDGKLDVVEVLYFGEPLEYLPEENWFKNFKGKSLDKDSIKTRSDIPNVSGATLTSKAVTDYARLALAIWKVLVGDEK</sequence>
<evidence type="ECO:0000313" key="7">
    <source>
        <dbReference type="EMBL" id="ACN98364.1"/>
    </source>
</evidence>
<proteinExistence type="predicted"/>
<evidence type="ECO:0000256" key="3">
    <source>
        <dbReference type="ARBA" id="ARBA00022630"/>
    </source>
</evidence>
<name>C1DUV9_SULAA</name>
<dbReference type="SMART" id="SM00900">
    <property type="entry name" value="FMN_bind"/>
    <property type="match status" value="1"/>
</dbReference>
<accession>C1DUV9</accession>
<evidence type="ECO:0000256" key="1">
    <source>
        <dbReference type="ARBA" id="ARBA00022448"/>
    </source>
</evidence>
<dbReference type="GO" id="GO:0005886">
    <property type="term" value="C:plasma membrane"/>
    <property type="evidence" value="ECO:0007669"/>
    <property type="project" value="InterPro"/>
</dbReference>
<dbReference type="PANTHER" id="PTHR36118:SF1">
    <property type="entry name" value="ION-TRANSLOCATING OXIDOREDUCTASE COMPLEX SUBUNIT G"/>
    <property type="match status" value="1"/>
</dbReference>
<dbReference type="HOGENOM" id="CLU_124283_0_0_0"/>
<dbReference type="PANTHER" id="PTHR36118">
    <property type="entry name" value="ION-TRANSLOCATING OXIDOREDUCTASE COMPLEX SUBUNIT G"/>
    <property type="match status" value="1"/>
</dbReference>
<keyword evidence="1" id="KW-0813">Transport</keyword>
<evidence type="ECO:0000256" key="5">
    <source>
        <dbReference type="ARBA" id="ARBA00022982"/>
    </source>
</evidence>
<dbReference type="Proteomes" id="UP000001369">
    <property type="component" value="Chromosome"/>
</dbReference>
<evidence type="ECO:0000256" key="4">
    <source>
        <dbReference type="ARBA" id="ARBA00022643"/>
    </source>
</evidence>
<keyword evidence="8" id="KW-1185">Reference proteome</keyword>
<evidence type="ECO:0000256" key="2">
    <source>
        <dbReference type="ARBA" id="ARBA00022553"/>
    </source>
</evidence>
<dbReference type="STRING" id="204536.SULAZ_0923"/>
<dbReference type="InterPro" id="IPR010209">
    <property type="entry name" value="Ion_transpt_RnfG/RsxG"/>
</dbReference>
<keyword evidence="4" id="KW-0288">FMN</keyword>
<keyword evidence="3" id="KW-0285">Flavoprotein</keyword>
<evidence type="ECO:0000313" key="8">
    <source>
        <dbReference type="Proteomes" id="UP000001369"/>
    </source>
</evidence>
<organism evidence="7 8">
    <name type="scientific">Sulfurihydrogenibium azorense (strain DSM 15241 / OCM 825 / Az-Fu1)</name>
    <dbReference type="NCBI Taxonomy" id="204536"/>
    <lineage>
        <taxon>Bacteria</taxon>
        <taxon>Pseudomonadati</taxon>
        <taxon>Aquificota</taxon>
        <taxon>Aquificia</taxon>
        <taxon>Aquificales</taxon>
        <taxon>Hydrogenothermaceae</taxon>
        <taxon>Sulfurihydrogenibium</taxon>
    </lineage>
</organism>
<dbReference type="GO" id="GO:0022900">
    <property type="term" value="P:electron transport chain"/>
    <property type="evidence" value="ECO:0007669"/>
    <property type="project" value="InterPro"/>
</dbReference>
<feature type="domain" description="FMN-binding" evidence="6">
    <location>
        <begin position="104"/>
        <end position="185"/>
    </location>
</feature>
<keyword evidence="5" id="KW-0249">Electron transport</keyword>
<dbReference type="GO" id="GO:0010181">
    <property type="term" value="F:FMN binding"/>
    <property type="evidence" value="ECO:0007669"/>
    <property type="project" value="InterPro"/>
</dbReference>
<reference evidence="7 8" key="1">
    <citation type="journal article" date="2009" name="J. Bacteriol.">
        <title>Complete and draft genome sequences of six members of the Aquificales.</title>
        <authorList>
            <person name="Reysenbach A.L."/>
            <person name="Hamamura N."/>
            <person name="Podar M."/>
            <person name="Griffiths E."/>
            <person name="Ferreira S."/>
            <person name="Hochstein R."/>
            <person name="Heidelberg J."/>
            <person name="Johnson J."/>
            <person name="Mead D."/>
            <person name="Pohorille A."/>
            <person name="Sarmiento M."/>
            <person name="Schweighofer K."/>
            <person name="Seshadri R."/>
            <person name="Voytek M.A."/>
        </authorList>
    </citation>
    <scope>NUCLEOTIDE SEQUENCE [LARGE SCALE GENOMIC DNA]</scope>
    <source>
        <strain evidence="8">Az-Fu1 / DSM 15241 / OCM 825</strain>
    </source>
</reference>
<keyword evidence="2" id="KW-0597">Phosphoprotein</keyword>
<dbReference type="KEGG" id="saf:SULAZ_0923"/>
<gene>
    <name evidence="7" type="ordered locus">SULAZ_0923</name>
</gene>